<dbReference type="InterPro" id="IPR003293">
    <property type="entry name" value="Nudix_hydrolase6-like"/>
</dbReference>
<dbReference type="PANTHER" id="PTHR13994">
    <property type="entry name" value="NUDIX HYDROLASE RELATED"/>
    <property type="match status" value="1"/>
</dbReference>
<dbReference type="SUPFAM" id="SSF55811">
    <property type="entry name" value="Nudix"/>
    <property type="match status" value="1"/>
</dbReference>
<keyword evidence="2" id="KW-1185">Reference proteome</keyword>
<evidence type="ECO:0000313" key="1">
    <source>
        <dbReference type="EMBL" id="KAB7496063.1"/>
    </source>
</evidence>
<dbReference type="Proteomes" id="UP000326759">
    <property type="component" value="Unassembled WGS sequence"/>
</dbReference>
<evidence type="ECO:0000313" key="2">
    <source>
        <dbReference type="Proteomes" id="UP000326759"/>
    </source>
</evidence>
<dbReference type="Gene3D" id="3.90.79.10">
    <property type="entry name" value="Nucleoside Triphosphate Pyrophosphohydrolase"/>
    <property type="match status" value="1"/>
</dbReference>
<keyword evidence="1" id="KW-0378">Hydrolase</keyword>
<dbReference type="PANTHER" id="PTHR13994:SF13">
    <property type="entry name" value="FI03680P"/>
    <property type="match status" value="1"/>
</dbReference>
<organism evidence="1 2">
    <name type="scientific">Armadillidium nasatum</name>
    <dbReference type="NCBI Taxonomy" id="96803"/>
    <lineage>
        <taxon>Eukaryota</taxon>
        <taxon>Metazoa</taxon>
        <taxon>Ecdysozoa</taxon>
        <taxon>Arthropoda</taxon>
        <taxon>Crustacea</taxon>
        <taxon>Multicrustacea</taxon>
        <taxon>Malacostraca</taxon>
        <taxon>Eumalacostraca</taxon>
        <taxon>Peracarida</taxon>
        <taxon>Isopoda</taxon>
        <taxon>Oniscidea</taxon>
        <taxon>Crinocheta</taxon>
        <taxon>Armadillidiidae</taxon>
        <taxon>Armadillidium</taxon>
    </lineage>
</organism>
<dbReference type="InterPro" id="IPR015797">
    <property type="entry name" value="NUDIX_hydrolase-like_dom_sf"/>
</dbReference>
<accession>A0A5N5SPS5</accession>
<gene>
    <name evidence="1" type="primary">NUDT2</name>
    <name evidence="1" type="ORF">Anas_00697</name>
</gene>
<protein>
    <submittedName>
        <fullName evidence="1">Nudix hydrolase 2</fullName>
    </submittedName>
</protein>
<dbReference type="GO" id="GO:0047631">
    <property type="term" value="F:ADP-ribose diphosphatase activity"/>
    <property type="evidence" value="ECO:0007669"/>
    <property type="project" value="TreeGrafter"/>
</dbReference>
<dbReference type="GO" id="GO:0035529">
    <property type="term" value="F:NADH pyrophosphatase activity"/>
    <property type="evidence" value="ECO:0007669"/>
    <property type="project" value="TreeGrafter"/>
</dbReference>
<comment type="caution">
    <text evidence="1">The sequence shown here is derived from an EMBL/GenBank/DDBJ whole genome shotgun (WGS) entry which is preliminary data.</text>
</comment>
<dbReference type="GO" id="GO:0051287">
    <property type="term" value="F:NAD binding"/>
    <property type="evidence" value="ECO:0007669"/>
    <property type="project" value="TreeGrafter"/>
</dbReference>
<name>A0A5N5SPS5_9CRUS</name>
<dbReference type="OrthoDB" id="447842at2759"/>
<proteinExistence type="predicted"/>
<reference evidence="1 2" key="1">
    <citation type="journal article" date="2019" name="PLoS Biol.">
        <title>Sex chromosomes control vertical transmission of feminizing Wolbachia symbionts in an isopod.</title>
        <authorList>
            <person name="Becking T."/>
            <person name="Chebbi M.A."/>
            <person name="Giraud I."/>
            <person name="Moumen B."/>
            <person name="Laverre T."/>
            <person name="Caubet Y."/>
            <person name="Peccoud J."/>
            <person name="Gilbert C."/>
            <person name="Cordaux R."/>
        </authorList>
    </citation>
    <scope>NUCLEOTIDE SEQUENCE [LARGE SCALE GENOMIC DNA]</scope>
    <source>
        <strain evidence="1">ANa2</strain>
        <tissue evidence="1">Whole body excluding digestive tract and cuticle</tissue>
    </source>
</reference>
<dbReference type="EMBL" id="SEYY01021793">
    <property type="protein sequence ID" value="KAB7496063.1"/>
    <property type="molecule type" value="Genomic_DNA"/>
</dbReference>
<dbReference type="AlphaFoldDB" id="A0A5N5SPS5"/>
<sequence length="148" mass="17245">MLKLMKICQMQLYEKLKEETGVDAVFESLLAFRHMHKTNFGCSDLYFIVILKPVSHNITMCKRELADCKWMKLTDYVDHEEVHETNKFFARCYLEGKANGTCIKMTSNKLQFKNFSKDQFIYHVITDRIPTITNSNDISKGSKSSSQL</sequence>